<evidence type="ECO:0000313" key="3">
    <source>
        <dbReference type="Proteomes" id="UP000002358"/>
    </source>
</evidence>
<evidence type="ECO:0008006" key="4">
    <source>
        <dbReference type="Google" id="ProtNLM"/>
    </source>
</evidence>
<feature type="region of interest" description="Disordered" evidence="1">
    <location>
        <begin position="1"/>
        <end position="25"/>
    </location>
</feature>
<dbReference type="KEGG" id="nvi:116415835"/>
<proteinExistence type="predicted"/>
<protein>
    <recommendedName>
        <fullName evidence="4">THAP-type domain-containing protein</fullName>
    </recommendedName>
</protein>
<dbReference type="InParanoid" id="A0A7M7PUM3"/>
<dbReference type="AlphaFoldDB" id="A0A7M7PUM3"/>
<name>A0A7M7PUM3_NASVI</name>
<keyword evidence="3" id="KW-1185">Reference proteome</keyword>
<accession>A0A7M7PUM3</accession>
<dbReference type="Proteomes" id="UP000002358">
    <property type="component" value="Chromosome 1"/>
</dbReference>
<evidence type="ECO:0000313" key="2">
    <source>
        <dbReference type="EnsemblMetazoa" id="XP_031777164"/>
    </source>
</evidence>
<dbReference type="OrthoDB" id="7677610at2759"/>
<dbReference type="EnsemblMetazoa" id="XM_031921304">
    <property type="protein sequence ID" value="XP_031777164"/>
    <property type="gene ID" value="LOC116415835"/>
</dbReference>
<dbReference type="RefSeq" id="XP_031777164.1">
    <property type="nucleotide sequence ID" value="XM_031921304.2"/>
</dbReference>
<reference evidence="2" key="1">
    <citation type="submission" date="2021-01" db="UniProtKB">
        <authorList>
            <consortium name="EnsemblMetazoa"/>
        </authorList>
    </citation>
    <scope>IDENTIFICATION</scope>
</reference>
<evidence type="ECO:0000256" key="1">
    <source>
        <dbReference type="SAM" id="MobiDB-lite"/>
    </source>
</evidence>
<organism evidence="2 3">
    <name type="scientific">Nasonia vitripennis</name>
    <name type="common">Parasitic wasp</name>
    <dbReference type="NCBI Taxonomy" id="7425"/>
    <lineage>
        <taxon>Eukaryota</taxon>
        <taxon>Metazoa</taxon>
        <taxon>Ecdysozoa</taxon>
        <taxon>Arthropoda</taxon>
        <taxon>Hexapoda</taxon>
        <taxon>Insecta</taxon>
        <taxon>Pterygota</taxon>
        <taxon>Neoptera</taxon>
        <taxon>Endopterygota</taxon>
        <taxon>Hymenoptera</taxon>
        <taxon>Apocrita</taxon>
        <taxon>Proctotrupomorpha</taxon>
        <taxon>Chalcidoidea</taxon>
        <taxon>Pteromalidae</taxon>
        <taxon>Pteromalinae</taxon>
        <taxon>Nasonia</taxon>
    </lineage>
</organism>
<dbReference type="GeneID" id="116415835"/>
<sequence length="111" mass="12685">MIWLLAARRGSETNPDEDWRPTESSRVCSAHFEGGKKSNDPRKTSYNPTIFPKIYVKQKSDQARCKRLNAQNQEEPEQSITDFLEICTDDIDNTAHGLTNNILVDNTQNET</sequence>